<protein>
    <submittedName>
        <fullName evidence="2">Sphingosine kinase 1</fullName>
    </submittedName>
</protein>
<dbReference type="SMART" id="SM00046">
    <property type="entry name" value="DAGKc"/>
    <property type="match status" value="1"/>
</dbReference>
<keyword evidence="3" id="KW-1185">Reference proteome</keyword>
<gene>
    <name evidence="2" type="ORF">FCC1311_056592</name>
</gene>
<dbReference type="InterPro" id="IPR001206">
    <property type="entry name" value="Diacylglycerol_kinase_cat_dom"/>
</dbReference>
<evidence type="ECO:0000313" key="2">
    <source>
        <dbReference type="EMBL" id="GBG29438.1"/>
    </source>
</evidence>
<sequence length="535" mass="58662">MLLSSSSNKSSLENGAGPGIWTWPEKGGARVSDLELDEARGLFSLEHVNLRMSWESLVGVHQSGRTLCFVGYEACAPLSFFANLLGAKPEPASGQSTKNRTLHRKEILLVAENENLATRWRTATLAALGRGGPRENLPLLVLINPHAGAGSAQTMWRNGPMSIICADAGHNVKVVVTDRANHAFELVRSHEDLCAAYKGIVTVSGDGLVYEVLQGVMQRADWARCMQTLTFGVLPGGSGNGLAKSLNDEASLAHCAESSAFLIAKGNAELLDVAAVDIYNADHPSQGMHQKVRRIYSFLSLEWAMIADIDIGSEYMRSLGALRFQIEGVKRAIFTRKYSGRISYLPCSDDESMSARTPKDLSDHEQAAGPSYWTEHADLIDDLAAESPHLNLLPEPGAPLPSHWKTAEGKFWCMWNCNVPWMTGTDLVAKDSTVADGLIQLNFLRDESPHGKMSRWKFVVFLLGLETGDHPSYCEMAPTQAYRLEPLPGLDGRNRKGIIAIDGEEIEYSALQMQNMRGFMRVYSHAVSRSRLSCS</sequence>
<dbReference type="AlphaFoldDB" id="A0A2R5GI82"/>
<dbReference type="PANTHER" id="PTHR12358:SF31">
    <property type="entry name" value="ACYLGLYCEROL KINASE, MITOCHONDRIAL"/>
    <property type="match status" value="1"/>
</dbReference>
<dbReference type="Gene3D" id="3.40.50.10330">
    <property type="entry name" value="Probable inorganic polyphosphate/atp-NAD kinase, domain 1"/>
    <property type="match status" value="1"/>
</dbReference>
<dbReference type="Gene3D" id="2.60.200.40">
    <property type="match status" value="1"/>
</dbReference>
<dbReference type="OrthoDB" id="3853857at2759"/>
<dbReference type="PROSITE" id="PS50146">
    <property type="entry name" value="DAGK"/>
    <property type="match status" value="1"/>
</dbReference>
<dbReference type="GO" id="GO:0016773">
    <property type="term" value="F:phosphotransferase activity, alcohol group as acceptor"/>
    <property type="evidence" value="ECO:0007669"/>
    <property type="project" value="UniProtKB-ARBA"/>
</dbReference>
<dbReference type="InterPro" id="IPR016064">
    <property type="entry name" value="NAD/diacylglycerol_kinase_sf"/>
</dbReference>
<keyword evidence="2" id="KW-0418">Kinase</keyword>
<dbReference type="GO" id="GO:0005737">
    <property type="term" value="C:cytoplasm"/>
    <property type="evidence" value="ECO:0007669"/>
    <property type="project" value="TreeGrafter"/>
</dbReference>
<dbReference type="PANTHER" id="PTHR12358">
    <property type="entry name" value="SPHINGOSINE KINASE"/>
    <property type="match status" value="1"/>
</dbReference>
<dbReference type="Pfam" id="PF00781">
    <property type="entry name" value="DAGK_cat"/>
    <property type="match status" value="1"/>
</dbReference>
<dbReference type="SUPFAM" id="SSF111331">
    <property type="entry name" value="NAD kinase/diacylglycerol kinase-like"/>
    <property type="match status" value="1"/>
</dbReference>
<evidence type="ECO:0000259" key="1">
    <source>
        <dbReference type="PROSITE" id="PS50146"/>
    </source>
</evidence>
<reference evidence="2 3" key="1">
    <citation type="submission" date="2017-12" db="EMBL/GenBank/DDBJ databases">
        <title>Sequencing, de novo assembly and annotation of complete genome of a new Thraustochytrid species, strain FCC1311.</title>
        <authorList>
            <person name="Sedici K."/>
            <person name="Godart F."/>
            <person name="Aiese Cigliano R."/>
            <person name="Sanseverino W."/>
            <person name="Barakat M."/>
            <person name="Ortet P."/>
            <person name="Marechal E."/>
            <person name="Cagnac O."/>
            <person name="Amato A."/>
        </authorList>
    </citation>
    <scope>NUCLEOTIDE SEQUENCE [LARGE SCALE GENOMIC DNA]</scope>
</reference>
<accession>A0A2R5GI82</accession>
<dbReference type="Proteomes" id="UP000241890">
    <property type="component" value="Unassembled WGS sequence"/>
</dbReference>
<dbReference type="GO" id="GO:0046512">
    <property type="term" value="P:sphingosine biosynthetic process"/>
    <property type="evidence" value="ECO:0007669"/>
    <property type="project" value="TreeGrafter"/>
</dbReference>
<evidence type="ECO:0000313" key="3">
    <source>
        <dbReference type="Proteomes" id="UP000241890"/>
    </source>
</evidence>
<dbReference type="InterPro" id="IPR050187">
    <property type="entry name" value="Lipid_Phosphate_FormReg"/>
</dbReference>
<dbReference type="GO" id="GO:0016020">
    <property type="term" value="C:membrane"/>
    <property type="evidence" value="ECO:0007669"/>
    <property type="project" value="TreeGrafter"/>
</dbReference>
<keyword evidence="2" id="KW-0808">Transferase</keyword>
<comment type="caution">
    <text evidence="2">The sequence shown here is derived from an EMBL/GenBank/DDBJ whole genome shotgun (WGS) entry which is preliminary data.</text>
</comment>
<feature type="domain" description="DAGKc" evidence="1">
    <location>
        <begin position="134"/>
        <end position="280"/>
    </location>
</feature>
<dbReference type="GO" id="GO:0001727">
    <property type="term" value="F:lipid kinase activity"/>
    <property type="evidence" value="ECO:0007669"/>
    <property type="project" value="UniProtKB-ARBA"/>
</dbReference>
<dbReference type="InParanoid" id="A0A2R5GI82"/>
<proteinExistence type="predicted"/>
<organism evidence="2 3">
    <name type="scientific">Hondaea fermentalgiana</name>
    <dbReference type="NCBI Taxonomy" id="2315210"/>
    <lineage>
        <taxon>Eukaryota</taxon>
        <taxon>Sar</taxon>
        <taxon>Stramenopiles</taxon>
        <taxon>Bigyra</taxon>
        <taxon>Labyrinthulomycetes</taxon>
        <taxon>Thraustochytrida</taxon>
        <taxon>Thraustochytriidae</taxon>
        <taxon>Hondaea</taxon>
    </lineage>
</organism>
<dbReference type="EMBL" id="BEYU01000058">
    <property type="protein sequence ID" value="GBG29438.1"/>
    <property type="molecule type" value="Genomic_DNA"/>
</dbReference>
<dbReference type="InterPro" id="IPR017438">
    <property type="entry name" value="ATP-NAD_kinase_N"/>
</dbReference>
<name>A0A2R5GI82_9STRA</name>